<dbReference type="RefSeq" id="WP_067012030.1">
    <property type="nucleotide sequence ID" value="NZ_FLOB01000001.1"/>
</dbReference>
<keyword evidence="1" id="KW-0472">Membrane</keyword>
<keyword evidence="1" id="KW-1133">Transmembrane helix</keyword>
<keyword evidence="1" id="KW-0812">Transmembrane</keyword>
<dbReference type="Proteomes" id="UP000092544">
    <property type="component" value="Unassembled WGS sequence"/>
</dbReference>
<proteinExistence type="predicted"/>
<evidence type="ECO:0000313" key="3">
    <source>
        <dbReference type="Proteomes" id="UP000092544"/>
    </source>
</evidence>
<gene>
    <name evidence="2" type="ORF">MSP8886_00323</name>
</gene>
<evidence type="ECO:0000256" key="1">
    <source>
        <dbReference type="SAM" id="Phobius"/>
    </source>
</evidence>
<accession>A0A1A8T102</accession>
<keyword evidence="3" id="KW-1185">Reference proteome</keyword>
<dbReference type="AlphaFoldDB" id="A0A1A8T102"/>
<reference evidence="2 3" key="1">
    <citation type="submission" date="2016-06" db="EMBL/GenBank/DDBJ databases">
        <authorList>
            <person name="Kjaerup R.B."/>
            <person name="Dalgaard T.S."/>
            <person name="Juul-Madsen H.R."/>
        </authorList>
    </citation>
    <scope>NUCLEOTIDE SEQUENCE [LARGE SCALE GENOMIC DNA]</scope>
    <source>
        <strain evidence="2 3">CECT 8886</strain>
    </source>
</reference>
<feature type="transmembrane region" description="Helical" evidence="1">
    <location>
        <begin position="119"/>
        <end position="139"/>
    </location>
</feature>
<dbReference type="EMBL" id="FLOB01000001">
    <property type="protein sequence ID" value="SBS25596.1"/>
    <property type="molecule type" value="Genomic_DNA"/>
</dbReference>
<dbReference type="STRING" id="1792290.MSP8886_00323"/>
<evidence type="ECO:0000313" key="2">
    <source>
        <dbReference type="EMBL" id="SBS25596.1"/>
    </source>
</evidence>
<protein>
    <submittedName>
        <fullName evidence="2">Uncharacterized protein</fullName>
    </submittedName>
</protein>
<feature type="transmembrane region" description="Helical" evidence="1">
    <location>
        <begin position="20"/>
        <end position="48"/>
    </location>
</feature>
<sequence length="140" mass="16481">MKLYSKELDIKQLIKVNMSNISIIINILALIMTLSLFLTSILTVVYYFKIVRKIDTILASHGVDKDGFDITWGRFKLYKRAILTPDFFDKDELKERLFDPELFLKKITPIDRKIIKTRAFFSTSFIVTLIFLIIYDSFIK</sequence>
<name>A0A1A8T102_9GAMM</name>
<organism evidence="2 3">
    <name type="scientific">Marinomonas spartinae</name>
    <dbReference type="NCBI Taxonomy" id="1792290"/>
    <lineage>
        <taxon>Bacteria</taxon>
        <taxon>Pseudomonadati</taxon>
        <taxon>Pseudomonadota</taxon>
        <taxon>Gammaproteobacteria</taxon>
        <taxon>Oceanospirillales</taxon>
        <taxon>Oceanospirillaceae</taxon>
        <taxon>Marinomonas</taxon>
    </lineage>
</organism>